<organism evidence="4">
    <name type="scientific">Aureococcus anophagefferens</name>
    <name type="common">Harmful bloom alga</name>
    <dbReference type="NCBI Taxonomy" id="44056"/>
    <lineage>
        <taxon>Eukaryota</taxon>
        <taxon>Sar</taxon>
        <taxon>Stramenopiles</taxon>
        <taxon>Ochrophyta</taxon>
        <taxon>Pelagophyceae</taxon>
        <taxon>Pelagomonadales</taxon>
        <taxon>Pelagomonadaceae</taxon>
        <taxon>Aureococcus</taxon>
    </lineage>
</organism>
<name>F0Y7S7_AURAN</name>
<dbReference type="AlphaFoldDB" id="F0Y7S7"/>
<dbReference type="PANTHER" id="PTHR34407">
    <property type="entry name" value="EXPRESSED PROTEIN"/>
    <property type="match status" value="1"/>
</dbReference>
<evidence type="ECO:0000256" key="2">
    <source>
        <dbReference type="SAM" id="SignalP"/>
    </source>
</evidence>
<accession>F0Y7S7</accession>
<dbReference type="KEGG" id="aaf:AURANDRAFT_63785"/>
<feature type="chain" id="PRO_5003264471" description="SGNH hydrolase-type esterase domain-containing protein" evidence="2">
    <location>
        <begin position="21"/>
        <end position="547"/>
    </location>
</feature>
<dbReference type="GeneID" id="20224500"/>
<evidence type="ECO:0000256" key="1">
    <source>
        <dbReference type="SAM" id="MobiDB-lite"/>
    </source>
</evidence>
<feature type="signal peptide" evidence="2">
    <location>
        <begin position="1"/>
        <end position="20"/>
    </location>
</feature>
<evidence type="ECO:0000313" key="3">
    <source>
        <dbReference type="EMBL" id="EGB08486.1"/>
    </source>
</evidence>
<feature type="compositionally biased region" description="Basic residues" evidence="1">
    <location>
        <begin position="380"/>
        <end position="412"/>
    </location>
</feature>
<feature type="region of interest" description="Disordered" evidence="1">
    <location>
        <begin position="373"/>
        <end position="423"/>
    </location>
</feature>
<reference evidence="3 4" key="1">
    <citation type="journal article" date="2011" name="Proc. Natl. Acad. Sci. U.S.A.">
        <title>Niche of harmful alga Aureococcus anophagefferens revealed through ecogenomics.</title>
        <authorList>
            <person name="Gobler C.J."/>
            <person name="Berry D.L."/>
            <person name="Dyhrman S.T."/>
            <person name="Wilhelm S.W."/>
            <person name="Salamov A."/>
            <person name="Lobanov A.V."/>
            <person name="Zhang Y."/>
            <person name="Collier J.L."/>
            <person name="Wurch L.L."/>
            <person name="Kustka A.B."/>
            <person name="Dill B.D."/>
            <person name="Shah M."/>
            <person name="VerBerkmoes N.C."/>
            <person name="Kuo A."/>
            <person name="Terry A."/>
            <person name="Pangilinan J."/>
            <person name="Lindquist E.A."/>
            <person name="Lucas S."/>
            <person name="Paulsen I.T."/>
            <person name="Hattenrath-Lehmann T.K."/>
            <person name="Talmage S.C."/>
            <person name="Walker E.A."/>
            <person name="Koch F."/>
            <person name="Burson A.M."/>
            <person name="Marcoval M.A."/>
            <person name="Tang Y.Z."/>
            <person name="Lecleir G.R."/>
            <person name="Coyne K.J."/>
            <person name="Berg G.M."/>
            <person name="Bertrand E.M."/>
            <person name="Saito M.A."/>
            <person name="Gladyshev V.N."/>
            <person name="Grigoriev I.V."/>
        </authorList>
    </citation>
    <scope>NUCLEOTIDE SEQUENCE [LARGE SCALE GENOMIC DNA]</scope>
    <source>
        <strain evidence="4">CCMP 1984</strain>
    </source>
</reference>
<dbReference type="SUPFAM" id="SSF52266">
    <property type="entry name" value="SGNH hydrolase"/>
    <property type="match status" value="1"/>
</dbReference>
<dbReference type="EMBL" id="GL833127">
    <property type="protein sequence ID" value="EGB08486.1"/>
    <property type="molecule type" value="Genomic_DNA"/>
</dbReference>
<sequence length="547" mass="60357">MDRGLRRLFIAALCVASSSPADVVGCAAGDKAYCAAKPRFPYPATQEELDATLVVRGAGWGSIAARLAPDHASPPVRVVVIGGSMTCHANVRHDDGWPFVLGGYMKRRYGGRVAVVDKCAAATSLAWAVNMASKIVEGGVDVLLVDYVQNDGRPTLLDAQSDGTDIDTRTRIGAEALLLALGRLSQLPEPPLVFFYATYPPPRFFTKYHRNNMREWAKFWSDYDAPKVKAYLKILHGHADNYEVVATHYNATFAALQRALWPDALDTARATKLWVSDTSEGDWDHHPGRDAHRVVADSIFNAFQRLADDADGAPRPTLRPNATLAASREVLDAVGFCQHMTATISADVECAKPGYAPLGWDCYRDVPTKPRGWIWDGGARRRNGTARRRLAPKRRAPPKRPAKRAPPKKRPPPRAPAAAAARRDDELSFVVPCGRDRRVGVEFLKSYDRMGAVELTIASHDGMHSSKKSGVLYRSDAQREKIIRAAPTKTRSYAINASWPQRESLAHVEMFAYDACFNKGDFESPLVITLRPLDPAKKFKLLSLWTC</sequence>
<dbReference type="PANTHER" id="PTHR34407:SF1">
    <property type="entry name" value="SGNH HYDROLASE-TYPE ESTERASE DOMAIN-CONTAINING PROTEIN"/>
    <property type="match status" value="1"/>
</dbReference>
<evidence type="ECO:0008006" key="5">
    <source>
        <dbReference type="Google" id="ProtNLM"/>
    </source>
</evidence>
<gene>
    <name evidence="3" type="ORF">AURANDRAFT_63785</name>
</gene>
<dbReference type="InParanoid" id="F0Y7S7"/>
<protein>
    <recommendedName>
        <fullName evidence="5">SGNH hydrolase-type esterase domain-containing protein</fullName>
    </recommendedName>
</protein>
<evidence type="ECO:0000313" key="4">
    <source>
        <dbReference type="Proteomes" id="UP000002729"/>
    </source>
</evidence>
<dbReference type="RefSeq" id="XP_009036499.1">
    <property type="nucleotide sequence ID" value="XM_009038251.1"/>
</dbReference>
<dbReference type="Gene3D" id="3.40.50.1110">
    <property type="entry name" value="SGNH hydrolase"/>
    <property type="match status" value="1"/>
</dbReference>
<dbReference type="Proteomes" id="UP000002729">
    <property type="component" value="Unassembled WGS sequence"/>
</dbReference>
<proteinExistence type="predicted"/>
<keyword evidence="2" id="KW-0732">Signal</keyword>
<keyword evidence="4" id="KW-1185">Reference proteome</keyword>
<dbReference type="InterPro" id="IPR036514">
    <property type="entry name" value="SGNH_hydro_sf"/>
</dbReference>